<accession>A0A150JAQ9</accession>
<sequence>MVFERLVVIGLLMVIIGVLLIFIATVFSTFKGTSESNIETGGILLIGPIPIIFGNSKPLIILSIGGAILMVLVYFLFSRGDFL</sequence>
<dbReference type="EMBL" id="LNGD01000004">
    <property type="protein sequence ID" value="KYC54158.1"/>
    <property type="molecule type" value="Genomic_DNA"/>
</dbReference>
<keyword evidence="1" id="KW-0472">Membrane</keyword>
<protein>
    <recommendedName>
        <fullName evidence="4">DUF131 domain-containing protein</fullName>
    </recommendedName>
</protein>
<feature type="transmembrane region" description="Helical" evidence="1">
    <location>
        <begin position="6"/>
        <end position="30"/>
    </location>
</feature>
<dbReference type="InterPro" id="IPR002849">
    <property type="entry name" value="DUF131"/>
</dbReference>
<reference evidence="2 3" key="1">
    <citation type="journal article" date="2016" name="ISME J.">
        <title>Chasing the elusive Euryarchaeota class WSA2: genomes reveal a uniquely fastidious methyl-reducing methanogen.</title>
        <authorList>
            <person name="Nobu M.K."/>
            <person name="Narihiro T."/>
            <person name="Kuroda K."/>
            <person name="Mei R."/>
            <person name="Liu W.T."/>
        </authorList>
    </citation>
    <scope>NUCLEOTIDE SEQUENCE [LARGE SCALE GENOMIC DNA]</scope>
    <source>
        <strain evidence="2">U1lsi0528_Bin089</strain>
    </source>
</reference>
<comment type="caution">
    <text evidence="2">The sequence shown here is derived from an EMBL/GenBank/DDBJ whole genome shotgun (WGS) entry which is preliminary data.</text>
</comment>
<dbReference type="Pfam" id="PF01998">
    <property type="entry name" value="DUF131"/>
    <property type="match status" value="1"/>
</dbReference>
<evidence type="ECO:0008006" key="4">
    <source>
        <dbReference type="Google" id="ProtNLM"/>
    </source>
</evidence>
<evidence type="ECO:0000256" key="1">
    <source>
        <dbReference type="SAM" id="Phobius"/>
    </source>
</evidence>
<organism evidence="2 3">
    <name type="scientific">Candidatus Methanofastidiosum methylothiophilum</name>
    <dbReference type="NCBI Taxonomy" id="1705564"/>
    <lineage>
        <taxon>Archaea</taxon>
        <taxon>Methanobacteriati</taxon>
        <taxon>Methanobacteriota</taxon>
        <taxon>Stenosarchaea group</taxon>
        <taxon>Candidatus Methanofastidiosia</taxon>
        <taxon>Candidatus Methanofastidiosales</taxon>
        <taxon>Candidatus Methanofastidiosaceae</taxon>
        <taxon>Candidatus Methanofastidiosum</taxon>
    </lineage>
</organism>
<dbReference type="Proteomes" id="UP000075578">
    <property type="component" value="Unassembled WGS sequence"/>
</dbReference>
<keyword evidence="1" id="KW-0812">Transmembrane</keyword>
<dbReference type="NCBIfam" id="TIGR00304">
    <property type="entry name" value="TIGR00304 family membrane protein"/>
    <property type="match status" value="1"/>
</dbReference>
<gene>
    <name evidence="2" type="ORF">AMQ74_00127</name>
</gene>
<evidence type="ECO:0000313" key="2">
    <source>
        <dbReference type="EMBL" id="KYC54158.1"/>
    </source>
</evidence>
<proteinExistence type="predicted"/>
<dbReference type="AlphaFoldDB" id="A0A150JAQ9"/>
<evidence type="ECO:0000313" key="3">
    <source>
        <dbReference type="Proteomes" id="UP000075578"/>
    </source>
</evidence>
<feature type="transmembrane region" description="Helical" evidence="1">
    <location>
        <begin position="59"/>
        <end position="77"/>
    </location>
</feature>
<keyword evidence="1" id="KW-1133">Transmembrane helix</keyword>
<name>A0A150JAQ9_9EURY</name>